<gene>
    <name evidence="1" type="ORF">A2892_03380</name>
</gene>
<dbReference type="Proteomes" id="UP000176404">
    <property type="component" value="Unassembled WGS sequence"/>
</dbReference>
<evidence type="ECO:0000313" key="2">
    <source>
        <dbReference type="Proteomes" id="UP000176404"/>
    </source>
</evidence>
<protein>
    <submittedName>
        <fullName evidence="1">Uncharacterized protein</fullName>
    </submittedName>
</protein>
<evidence type="ECO:0000313" key="1">
    <source>
        <dbReference type="EMBL" id="OGM60353.1"/>
    </source>
</evidence>
<dbReference type="EMBL" id="MGHD01000005">
    <property type="protein sequence ID" value="OGM60353.1"/>
    <property type="molecule type" value="Genomic_DNA"/>
</dbReference>
<name>A0A1F8B8I7_9BACT</name>
<organism evidence="1 2">
    <name type="scientific">Candidatus Woesebacteria bacterium RIFCSPLOWO2_01_FULL_39_10b</name>
    <dbReference type="NCBI Taxonomy" id="1802517"/>
    <lineage>
        <taxon>Bacteria</taxon>
        <taxon>Candidatus Woeseibacteriota</taxon>
    </lineage>
</organism>
<accession>A0A1F8B8I7</accession>
<proteinExistence type="predicted"/>
<reference evidence="1 2" key="1">
    <citation type="journal article" date="2016" name="Nat. Commun.">
        <title>Thousands of microbial genomes shed light on interconnected biogeochemical processes in an aquifer system.</title>
        <authorList>
            <person name="Anantharaman K."/>
            <person name="Brown C.T."/>
            <person name="Hug L.A."/>
            <person name="Sharon I."/>
            <person name="Castelle C.J."/>
            <person name="Probst A.J."/>
            <person name="Thomas B.C."/>
            <person name="Singh A."/>
            <person name="Wilkins M.J."/>
            <person name="Karaoz U."/>
            <person name="Brodie E.L."/>
            <person name="Williams K.H."/>
            <person name="Hubbard S.S."/>
            <person name="Banfield J.F."/>
        </authorList>
    </citation>
    <scope>NUCLEOTIDE SEQUENCE [LARGE SCALE GENOMIC DNA]</scope>
</reference>
<dbReference type="AlphaFoldDB" id="A0A1F8B8I7"/>
<comment type="caution">
    <text evidence="1">The sequence shown here is derived from an EMBL/GenBank/DDBJ whole genome shotgun (WGS) entry which is preliminary data.</text>
</comment>
<sequence length="723" mass="82573">MTEVPPGGEERVDEISFVEEELMERRRRFGTETFDRVAEKNRPWEVVHSTRNFTARLIRDWINREQPPNEYNSSNVVLPQIDDRVTALRESLPLGDILPTEEDIRANLVAGEHWLPISQDELLSSDPEELNKDIEEGRIRHLGKEKTGFFYRRVSVSEETAERSREALASALDMSAKEIAAWVKIISKLKEQDDHSGDAKAYAFDRFQKYWKLRMETENYFTVLNSPESREGFERFGEKIEAAFESLIDVAEGRAFVNLRPIRSGGTQVVIPETKAIPNPWAMARNKGAINLALSYASNKLGLTTPEPADAKGRALRRAEIQDNLDAARAALILFEHWDYDSWYQLGIRGFERNVDQMELTPADVELLDIEGAYNDAFKLTYIALRRAGELRGDPGNKEGVRPHPRKAGPPATVDCFPILSAPVLELVPCQVLAYNKDKPDEREIIRISVSKAVFGNRFNKGKFEVERDGGTWVYEKRRLGDRRNWDSISVIDPERNELIPLEQGMQMWPLDLGRMSKDEIRKAREAGVFELAQGASTNAFEIPYGLEMYFAYQIYVEATRADYLEQLKEYTGTDKLLSLNKVIDITLGMMAEVYNLDKETSRLLNDYVRVMLIAGLGSAIIERQAAEDSESYERAPQVPHVVKYGKKDTKIVLEDVCRTYGFLTFIRGGGKIEMAPHQKALFDYIIDKRAAPRPGQLRKLIPGWFSEEQEEKIAFMYPLGIR</sequence>